<dbReference type="EMBL" id="MK250089">
    <property type="protein sequence ID" value="QDY52226.1"/>
    <property type="molecule type" value="Genomic_DNA"/>
</dbReference>
<dbReference type="SUPFAM" id="SSF81296">
    <property type="entry name" value="E set domains"/>
    <property type="match status" value="1"/>
</dbReference>
<feature type="domain" description="IPT/TIG" evidence="2">
    <location>
        <begin position="47"/>
        <end position="100"/>
    </location>
</feature>
<evidence type="ECO:0000256" key="1">
    <source>
        <dbReference type="SAM" id="Coils"/>
    </source>
</evidence>
<proteinExistence type="predicted"/>
<name>A0A5B8IE74_9VIRU</name>
<protein>
    <recommendedName>
        <fullName evidence="2">IPT/TIG domain-containing protein</fullName>
    </recommendedName>
</protein>
<dbReference type="InterPro" id="IPR013783">
    <property type="entry name" value="Ig-like_fold"/>
</dbReference>
<feature type="coiled-coil region" evidence="1">
    <location>
        <begin position="198"/>
        <end position="229"/>
    </location>
</feature>
<keyword evidence="1" id="KW-0175">Coiled coil</keyword>
<dbReference type="Gene3D" id="2.60.40.10">
    <property type="entry name" value="Immunoglobulins"/>
    <property type="match status" value="1"/>
</dbReference>
<dbReference type="InterPro" id="IPR002909">
    <property type="entry name" value="IPT_dom"/>
</dbReference>
<evidence type="ECO:0000313" key="3">
    <source>
        <dbReference type="EMBL" id="QDY52226.1"/>
    </source>
</evidence>
<accession>A0A5B8IE74</accession>
<organism evidence="3">
    <name type="scientific">Mimiviridae sp. ChoanoV1</name>
    <dbReference type="NCBI Taxonomy" id="2596887"/>
    <lineage>
        <taxon>Viruses</taxon>
        <taxon>Varidnaviria</taxon>
        <taxon>Bamfordvirae</taxon>
        <taxon>Nucleocytoviricota</taxon>
        <taxon>Megaviricetes</taxon>
        <taxon>Imitervirales</taxon>
        <taxon>Schizomimiviridae</taxon>
    </lineage>
</organism>
<sequence length="272" mass="31311">MKKQNKILIIVITSLLLIFLIQEKLFNSDNIFNQPIEHFDGVDLTNITSFEPRQGDSSTIITIKGTGLDFIGEILFNDMECVIFEDRTDEEIKILPPSLNELGKTIEEVRTIMNEGTDIGLSTKEIKIVRRNKDGKIPNISKQDGIAPSDAYVLNGIIFYYIDKINYVDNCPKLPEPKAEPEEPEEIIDNSEVPGSDLAFLKEELPSKIKRLQELIDKQNKTIKYYESLNIDNNNIEYLTTIQALETLNNMKKEYNIQRYNLHKTISKRYGY</sequence>
<dbReference type="Pfam" id="PF01833">
    <property type="entry name" value="TIG"/>
    <property type="match status" value="1"/>
</dbReference>
<gene>
    <name evidence="3" type="ORF">5_23</name>
</gene>
<dbReference type="InterPro" id="IPR014756">
    <property type="entry name" value="Ig_E-set"/>
</dbReference>
<evidence type="ECO:0000259" key="2">
    <source>
        <dbReference type="Pfam" id="PF01833"/>
    </source>
</evidence>
<dbReference type="CDD" id="cd00603">
    <property type="entry name" value="IPT_PCSR"/>
    <property type="match status" value="1"/>
</dbReference>
<reference evidence="3" key="1">
    <citation type="submission" date="2018-11" db="EMBL/GenBank/DDBJ databases">
        <title>A distinct lineage of giant viruses engineers rhodopsin photosystems in predatory marine eukaryotes.</title>
        <authorList>
            <person name="Needham D.M."/>
            <person name="Yoshizawa S."/>
            <person name="Hosaka T."/>
            <person name="Poirier C."/>
            <person name="Choi C.-J."/>
            <person name="Hehenberger E."/>
            <person name="Irwin N.A.T."/>
            <person name="Wilken S."/>
            <person name="Yung C.-M."/>
            <person name="Bachy C."/>
            <person name="Kurihara R."/>
            <person name="Nakajima Y."/>
            <person name="Kojima K."/>
            <person name="Kimura-Someya T."/>
            <person name="Leonard G."/>
            <person name="Malmstrom R.R."/>
            <person name="Mende D."/>
            <person name="Olson D.K."/>
            <person name="Sudo Y."/>
            <person name="Sudek S."/>
            <person name="Richards T.A."/>
            <person name="DeLong E.F."/>
            <person name="Keeling P.J."/>
            <person name="Santoro A.E."/>
            <person name="Shirouzu M."/>
            <person name="Iwasaki W."/>
            <person name="Worden A.Z."/>
        </authorList>
    </citation>
    <scope>NUCLEOTIDE SEQUENCE</scope>
</reference>